<dbReference type="InterPro" id="IPR013927">
    <property type="entry name" value="TF_Opi1_Ccg-8"/>
</dbReference>
<feature type="compositionally biased region" description="Acidic residues" evidence="1">
    <location>
        <begin position="150"/>
        <end position="165"/>
    </location>
</feature>
<feature type="region of interest" description="Disordered" evidence="1">
    <location>
        <begin position="1"/>
        <end position="70"/>
    </location>
</feature>
<dbReference type="Pfam" id="PF08618">
    <property type="entry name" value="Opi1"/>
    <property type="match status" value="2"/>
</dbReference>
<dbReference type="AlphaFoldDB" id="A0A0C9WGE5"/>
<dbReference type="OrthoDB" id="2441642at2759"/>
<evidence type="ECO:0000313" key="2">
    <source>
        <dbReference type="EMBL" id="KIJ65287.1"/>
    </source>
</evidence>
<feature type="region of interest" description="Disordered" evidence="1">
    <location>
        <begin position="145"/>
        <end position="224"/>
    </location>
</feature>
<gene>
    <name evidence="2" type="ORF">HYDPIDRAFT_28003</name>
</gene>
<feature type="compositionally biased region" description="Basic and acidic residues" evidence="1">
    <location>
        <begin position="568"/>
        <end position="600"/>
    </location>
</feature>
<feature type="compositionally biased region" description="Low complexity" evidence="1">
    <location>
        <begin position="497"/>
        <end position="508"/>
    </location>
</feature>
<feature type="compositionally biased region" description="Low complexity" evidence="1">
    <location>
        <begin position="1"/>
        <end position="13"/>
    </location>
</feature>
<dbReference type="HOGENOM" id="CLU_021914_1_0_1"/>
<evidence type="ECO:0000256" key="1">
    <source>
        <dbReference type="SAM" id="MobiDB-lite"/>
    </source>
</evidence>
<evidence type="ECO:0000313" key="3">
    <source>
        <dbReference type="Proteomes" id="UP000053820"/>
    </source>
</evidence>
<dbReference type="Proteomes" id="UP000053820">
    <property type="component" value="Unassembled WGS sequence"/>
</dbReference>
<proteinExistence type="predicted"/>
<dbReference type="EMBL" id="KN839844">
    <property type="protein sequence ID" value="KIJ65287.1"/>
    <property type="molecule type" value="Genomic_DNA"/>
</dbReference>
<dbReference type="GO" id="GO:0005634">
    <property type="term" value="C:nucleus"/>
    <property type="evidence" value="ECO:0007669"/>
    <property type="project" value="TreeGrafter"/>
</dbReference>
<feature type="compositionally biased region" description="Low complexity" evidence="1">
    <location>
        <begin position="361"/>
        <end position="379"/>
    </location>
</feature>
<feature type="region of interest" description="Disordered" evidence="1">
    <location>
        <begin position="549"/>
        <end position="600"/>
    </location>
</feature>
<feature type="compositionally biased region" description="Basic and acidic residues" evidence="1">
    <location>
        <begin position="166"/>
        <end position="176"/>
    </location>
</feature>
<sequence>MPETSSSSSSVSSRMDPIDDEDESVRIAVRALGDMRKGTRTSATTSHTLSASNSTTPTSPPTSPIPDLTSPDFVSRVSSLPLVGSALRVYEHGKASSRVVKYGAEMMESSVKSISRPVFDRLPVDVNQLDEFACRQLDRLGRYRRPSTTDVDEMQVDEQGSDAEDLERPPSPHYFEDTESVTSLKLEEPVLHPPPPTTESRTPTPKSQLHDAPSGQNSNPQEVVPRSRWQAVLLEAGGIGAAVSEESMRRLKYCLQWLQYATAHIDAQILILRDFIASLQSSVSGSSSSDAYVSPTHMRTLTDVRKDIVHTIRQVVDVVSKYAGGALPEPARARVRGFILHLPQRWASANATVPHGGIAEGTPGASSAAGATAGSTGSARRGRVTRHHKERSAGGPDRSLSGTPASSRAPSPLASQRAAMGRPTAGAATRAAQHILTLATESLDMMRGVTGVVKDSLDRADAWVERLKIIGVQRQQQQDQQEPFDPTTSPFTHHRYSLPGLSSTPSTPAQANTPFSIPSTPAALSSPEGLGMEIRLGEVSARTSLSELCLDGDQDTGGYDTPRSGVKSLHEEGEERGKQVWEKRSVRSEKARQDMVVDDG</sequence>
<evidence type="ECO:0008006" key="4">
    <source>
        <dbReference type="Google" id="ProtNLM"/>
    </source>
</evidence>
<feature type="region of interest" description="Disordered" evidence="1">
    <location>
        <begin position="353"/>
        <end position="426"/>
    </location>
</feature>
<dbReference type="GO" id="GO:0008654">
    <property type="term" value="P:phospholipid biosynthetic process"/>
    <property type="evidence" value="ECO:0007669"/>
    <property type="project" value="TreeGrafter"/>
</dbReference>
<reference evidence="2 3" key="1">
    <citation type="submission" date="2014-04" db="EMBL/GenBank/DDBJ databases">
        <title>Evolutionary Origins and Diversification of the Mycorrhizal Mutualists.</title>
        <authorList>
            <consortium name="DOE Joint Genome Institute"/>
            <consortium name="Mycorrhizal Genomics Consortium"/>
            <person name="Kohler A."/>
            <person name="Kuo A."/>
            <person name="Nagy L.G."/>
            <person name="Floudas D."/>
            <person name="Copeland A."/>
            <person name="Barry K.W."/>
            <person name="Cichocki N."/>
            <person name="Veneault-Fourrey C."/>
            <person name="LaButti K."/>
            <person name="Lindquist E.A."/>
            <person name="Lipzen A."/>
            <person name="Lundell T."/>
            <person name="Morin E."/>
            <person name="Murat C."/>
            <person name="Riley R."/>
            <person name="Ohm R."/>
            <person name="Sun H."/>
            <person name="Tunlid A."/>
            <person name="Henrissat B."/>
            <person name="Grigoriev I.V."/>
            <person name="Hibbett D.S."/>
            <person name="Martin F."/>
        </authorList>
    </citation>
    <scope>NUCLEOTIDE SEQUENCE [LARGE SCALE GENOMIC DNA]</scope>
    <source>
        <strain evidence="2 3">MD-312</strain>
    </source>
</reference>
<feature type="region of interest" description="Disordered" evidence="1">
    <location>
        <begin position="474"/>
        <end position="527"/>
    </location>
</feature>
<organism evidence="2 3">
    <name type="scientific">Hydnomerulius pinastri MD-312</name>
    <dbReference type="NCBI Taxonomy" id="994086"/>
    <lineage>
        <taxon>Eukaryota</taxon>
        <taxon>Fungi</taxon>
        <taxon>Dikarya</taxon>
        <taxon>Basidiomycota</taxon>
        <taxon>Agaricomycotina</taxon>
        <taxon>Agaricomycetes</taxon>
        <taxon>Agaricomycetidae</taxon>
        <taxon>Boletales</taxon>
        <taxon>Boletales incertae sedis</taxon>
        <taxon>Leucogyrophana</taxon>
    </lineage>
</organism>
<dbReference type="GO" id="GO:0003714">
    <property type="term" value="F:transcription corepressor activity"/>
    <property type="evidence" value="ECO:0007669"/>
    <property type="project" value="InterPro"/>
</dbReference>
<dbReference type="GO" id="GO:0030968">
    <property type="term" value="P:endoplasmic reticulum unfolded protein response"/>
    <property type="evidence" value="ECO:0007669"/>
    <property type="project" value="TreeGrafter"/>
</dbReference>
<name>A0A0C9WGE5_9AGAM</name>
<dbReference type="PANTHER" id="PTHR38406">
    <property type="entry name" value="TRANSCRIPTIONAL REPRESSOR OPI1"/>
    <property type="match status" value="1"/>
</dbReference>
<dbReference type="GO" id="GO:0006357">
    <property type="term" value="P:regulation of transcription by RNA polymerase II"/>
    <property type="evidence" value="ECO:0007669"/>
    <property type="project" value="TreeGrafter"/>
</dbReference>
<dbReference type="PANTHER" id="PTHR38406:SF1">
    <property type="entry name" value="TRANSCRIPTIONAL REPRESSOR OPI1"/>
    <property type="match status" value="1"/>
</dbReference>
<feature type="compositionally biased region" description="Low complexity" evidence="1">
    <location>
        <begin position="40"/>
        <end position="57"/>
    </location>
</feature>
<feature type="compositionally biased region" description="Basic residues" evidence="1">
    <location>
        <begin position="380"/>
        <end position="390"/>
    </location>
</feature>
<dbReference type="GO" id="GO:0005783">
    <property type="term" value="C:endoplasmic reticulum"/>
    <property type="evidence" value="ECO:0007669"/>
    <property type="project" value="TreeGrafter"/>
</dbReference>
<keyword evidence="3" id="KW-1185">Reference proteome</keyword>
<accession>A0A0C9WGE5</accession>
<feature type="compositionally biased region" description="Low complexity" evidence="1">
    <location>
        <begin position="404"/>
        <end position="426"/>
    </location>
</feature>
<feature type="compositionally biased region" description="Polar residues" evidence="1">
    <location>
        <begin position="509"/>
        <end position="523"/>
    </location>
</feature>
<protein>
    <recommendedName>
        <fullName evidence="4">Opi1-domain-containing protein</fullName>
    </recommendedName>
</protein>